<accession>A0A7K1Y0X9</accession>
<protein>
    <submittedName>
        <fullName evidence="1">DUF2958 domain-containing protein</fullName>
    </submittedName>
</protein>
<dbReference type="EMBL" id="WVHS01000004">
    <property type="protein sequence ID" value="MXV16895.1"/>
    <property type="molecule type" value="Genomic_DNA"/>
</dbReference>
<sequence length="125" mass="14705">MYLFTPEQYAKLIENGQPGNRGKDHYPVVKLFMDNELSLWLITELDPDCPDTAFGLYDWGYGYPELTHHSLWELEKSQNMHCLLYRDRSFVAKYPISVYTYAANEAWAITEDDVLLRQAYETLKL</sequence>
<keyword evidence="2" id="KW-1185">Reference proteome</keyword>
<reference evidence="1 2" key="1">
    <citation type="submission" date="2019-11" db="EMBL/GenBank/DDBJ databases">
        <title>Pedobacter sp. HMF7056 Genome sequencing and assembly.</title>
        <authorList>
            <person name="Kang H."/>
            <person name="Kim H."/>
            <person name="Joh K."/>
        </authorList>
    </citation>
    <scope>NUCLEOTIDE SEQUENCE [LARGE SCALE GENOMIC DNA]</scope>
    <source>
        <strain evidence="1 2">HMF7056</strain>
    </source>
</reference>
<comment type="caution">
    <text evidence="1">The sequence shown here is derived from an EMBL/GenBank/DDBJ whole genome shotgun (WGS) entry which is preliminary data.</text>
</comment>
<gene>
    <name evidence="1" type="ORF">GS398_16460</name>
</gene>
<dbReference type="InterPro" id="IPR021341">
    <property type="entry name" value="DUF2958"/>
</dbReference>
<dbReference type="Proteomes" id="UP000451233">
    <property type="component" value="Unassembled WGS sequence"/>
</dbReference>
<evidence type="ECO:0000313" key="2">
    <source>
        <dbReference type="Proteomes" id="UP000451233"/>
    </source>
</evidence>
<proteinExistence type="predicted"/>
<name>A0A7K1Y0X9_9SPHI</name>
<dbReference type="Pfam" id="PF11171">
    <property type="entry name" value="DUF2958"/>
    <property type="match status" value="1"/>
</dbReference>
<dbReference type="AlphaFoldDB" id="A0A7K1Y0X9"/>
<evidence type="ECO:0000313" key="1">
    <source>
        <dbReference type="EMBL" id="MXV16895.1"/>
    </source>
</evidence>
<organism evidence="1 2">
    <name type="scientific">Hufsiella ginkgonis</name>
    <dbReference type="NCBI Taxonomy" id="2695274"/>
    <lineage>
        <taxon>Bacteria</taxon>
        <taxon>Pseudomonadati</taxon>
        <taxon>Bacteroidota</taxon>
        <taxon>Sphingobacteriia</taxon>
        <taxon>Sphingobacteriales</taxon>
        <taxon>Sphingobacteriaceae</taxon>
        <taxon>Hufsiella</taxon>
    </lineage>
</organism>